<protein>
    <submittedName>
        <fullName evidence="1">Uncharacterized protein</fullName>
    </submittedName>
</protein>
<dbReference type="Proteomes" id="UP000637643">
    <property type="component" value="Unassembled WGS sequence"/>
</dbReference>
<evidence type="ECO:0000313" key="1">
    <source>
        <dbReference type="EMBL" id="GGF99889.1"/>
    </source>
</evidence>
<sequence>MRNAGNRTGAMVARGQSKGMVNTVIGGASSARLTGHRRLHMWSAVHC</sequence>
<organism evidence="1 2">
    <name type="scientific">Paenibacillus albidus</name>
    <dbReference type="NCBI Taxonomy" id="2041023"/>
    <lineage>
        <taxon>Bacteria</taxon>
        <taxon>Bacillati</taxon>
        <taxon>Bacillota</taxon>
        <taxon>Bacilli</taxon>
        <taxon>Bacillales</taxon>
        <taxon>Paenibacillaceae</taxon>
        <taxon>Paenibacillus</taxon>
    </lineage>
</organism>
<keyword evidence="2" id="KW-1185">Reference proteome</keyword>
<reference evidence="1" key="1">
    <citation type="journal article" date="2014" name="Int. J. Syst. Evol. Microbiol.">
        <title>Complete genome sequence of Corynebacterium casei LMG S-19264T (=DSM 44701T), isolated from a smear-ripened cheese.</title>
        <authorList>
            <consortium name="US DOE Joint Genome Institute (JGI-PGF)"/>
            <person name="Walter F."/>
            <person name="Albersmeier A."/>
            <person name="Kalinowski J."/>
            <person name="Ruckert C."/>
        </authorList>
    </citation>
    <scope>NUCLEOTIDE SEQUENCE</scope>
    <source>
        <strain evidence="1">CGMCC 1.16134</strain>
    </source>
</reference>
<gene>
    <name evidence="1" type="ORF">GCM10010912_50890</name>
</gene>
<dbReference type="AlphaFoldDB" id="A0A917FSL5"/>
<proteinExistence type="predicted"/>
<dbReference type="EMBL" id="BMKR01000029">
    <property type="protein sequence ID" value="GGF99889.1"/>
    <property type="molecule type" value="Genomic_DNA"/>
</dbReference>
<name>A0A917FSL5_9BACL</name>
<accession>A0A917FSL5</accession>
<reference evidence="1" key="2">
    <citation type="submission" date="2020-09" db="EMBL/GenBank/DDBJ databases">
        <authorList>
            <person name="Sun Q."/>
            <person name="Zhou Y."/>
        </authorList>
    </citation>
    <scope>NUCLEOTIDE SEQUENCE</scope>
    <source>
        <strain evidence="1">CGMCC 1.16134</strain>
    </source>
</reference>
<evidence type="ECO:0000313" key="2">
    <source>
        <dbReference type="Proteomes" id="UP000637643"/>
    </source>
</evidence>
<comment type="caution">
    <text evidence="1">The sequence shown here is derived from an EMBL/GenBank/DDBJ whole genome shotgun (WGS) entry which is preliminary data.</text>
</comment>